<dbReference type="EMBL" id="GL447309">
    <property type="protein sequence ID" value="EFN86573.1"/>
    <property type="molecule type" value="Genomic_DNA"/>
</dbReference>
<accession>E2BCK8</accession>
<name>E2BCK8_HARSA</name>
<dbReference type="AlphaFoldDB" id="E2BCK8"/>
<keyword evidence="1" id="KW-0175">Coiled coil</keyword>
<proteinExistence type="predicted"/>
<dbReference type="OrthoDB" id="7613606at2759"/>
<sequence>MGIMQIEKDENDQLDVASDYVGKSSLQDYSKLEKEVKSPKTPMSPRELFFIDLIREAEKAESAKLEKIYFFPNETTQHNIKSEEEMKNKIDTTNEEYIENIQDANEKNEKINKNKSKCESNYFIANVENPESAKKAEMFLQIDSM</sequence>
<evidence type="ECO:0000313" key="2">
    <source>
        <dbReference type="EMBL" id="EFN86573.1"/>
    </source>
</evidence>
<dbReference type="Proteomes" id="UP000008237">
    <property type="component" value="Unassembled WGS sequence"/>
</dbReference>
<evidence type="ECO:0000256" key="1">
    <source>
        <dbReference type="SAM" id="Coils"/>
    </source>
</evidence>
<evidence type="ECO:0000313" key="3">
    <source>
        <dbReference type="Proteomes" id="UP000008237"/>
    </source>
</evidence>
<dbReference type="InParanoid" id="E2BCK8"/>
<gene>
    <name evidence="2" type="ORF">EAI_17560</name>
</gene>
<keyword evidence="3" id="KW-1185">Reference proteome</keyword>
<reference evidence="2 3" key="1">
    <citation type="journal article" date="2010" name="Science">
        <title>Genomic comparison of the ants Camponotus floridanus and Harpegnathos saltator.</title>
        <authorList>
            <person name="Bonasio R."/>
            <person name="Zhang G."/>
            <person name="Ye C."/>
            <person name="Mutti N.S."/>
            <person name="Fang X."/>
            <person name="Qin N."/>
            <person name="Donahue G."/>
            <person name="Yang P."/>
            <person name="Li Q."/>
            <person name="Li C."/>
            <person name="Zhang P."/>
            <person name="Huang Z."/>
            <person name="Berger S.L."/>
            <person name="Reinberg D."/>
            <person name="Wang J."/>
            <person name="Liebig J."/>
        </authorList>
    </citation>
    <scope>NUCLEOTIDE SEQUENCE [LARGE SCALE GENOMIC DNA]</scope>
    <source>
        <strain evidence="2 3">R22 G/1</strain>
    </source>
</reference>
<protein>
    <submittedName>
        <fullName evidence="2">Uncharacterized protein</fullName>
    </submittedName>
</protein>
<feature type="coiled-coil region" evidence="1">
    <location>
        <begin position="87"/>
        <end position="121"/>
    </location>
</feature>
<organism evidence="3">
    <name type="scientific">Harpegnathos saltator</name>
    <name type="common">Jerdon's jumping ant</name>
    <dbReference type="NCBI Taxonomy" id="610380"/>
    <lineage>
        <taxon>Eukaryota</taxon>
        <taxon>Metazoa</taxon>
        <taxon>Ecdysozoa</taxon>
        <taxon>Arthropoda</taxon>
        <taxon>Hexapoda</taxon>
        <taxon>Insecta</taxon>
        <taxon>Pterygota</taxon>
        <taxon>Neoptera</taxon>
        <taxon>Endopterygota</taxon>
        <taxon>Hymenoptera</taxon>
        <taxon>Apocrita</taxon>
        <taxon>Aculeata</taxon>
        <taxon>Formicoidea</taxon>
        <taxon>Formicidae</taxon>
        <taxon>Ponerinae</taxon>
        <taxon>Ponerini</taxon>
        <taxon>Harpegnathos</taxon>
    </lineage>
</organism>